<protein>
    <submittedName>
        <fullName evidence="8">Tim44-domain-containing protein</fullName>
    </submittedName>
</protein>
<evidence type="ECO:0000256" key="1">
    <source>
        <dbReference type="ARBA" id="ARBA00004273"/>
    </source>
</evidence>
<dbReference type="InterPro" id="IPR032710">
    <property type="entry name" value="NTF2-like_dom_sf"/>
</dbReference>
<dbReference type="GO" id="GO:0005743">
    <property type="term" value="C:mitochondrial inner membrane"/>
    <property type="evidence" value="ECO:0007669"/>
    <property type="project" value="UniProtKB-SubCell"/>
</dbReference>
<dbReference type="PANTHER" id="PTHR10721">
    <property type="entry name" value="MITOCHONDRIAL IMPORT INNER MEMBRANE TRANSLOCASE SUBUNIT TIM44"/>
    <property type="match status" value="1"/>
</dbReference>
<evidence type="ECO:0000313" key="8">
    <source>
        <dbReference type="EMBL" id="ORY54069.1"/>
    </source>
</evidence>
<accession>A0A1Y2D447</accession>
<reference evidence="8 9" key="1">
    <citation type="submission" date="2016-08" db="EMBL/GenBank/DDBJ databases">
        <title>A Parts List for Fungal Cellulosomes Revealed by Comparative Genomics.</title>
        <authorList>
            <consortium name="DOE Joint Genome Institute"/>
            <person name="Haitjema C.H."/>
            <person name="Gilmore S.P."/>
            <person name="Henske J.K."/>
            <person name="Solomon K.V."/>
            <person name="De Groot R."/>
            <person name="Kuo A."/>
            <person name="Mondo S.J."/>
            <person name="Salamov A.A."/>
            <person name="Labutti K."/>
            <person name="Zhao Z."/>
            <person name="Chiniquy J."/>
            <person name="Barry K."/>
            <person name="Brewer H.M."/>
            <person name="Purvine S.O."/>
            <person name="Wright A.T."/>
            <person name="Boxma B."/>
            <person name="Van Alen T."/>
            <person name="Hackstein J.H."/>
            <person name="Baker S.E."/>
            <person name="Grigoriev I.V."/>
            <person name="O'Malley M.A."/>
        </authorList>
    </citation>
    <scope>NUCLEOTIDE SEQUENCE [LARGE SCALE GENOMIC DNA]</scope>
    <source>
        <strain evidence="8 9">G1</strain>
    </source>
</reference>
<evidence type="ECO:0000256" key="5">
    <source>
        <dbReference type="ARBA" id="ARBA00023128"/>
    </source>
</evidence>
<evidence type="ECO:0000256" key="3">
    <source>
        <dbReference type="ARBA" id="ARBA00022792"/>
    </source>
</evidence>
<dbReference type="InterPro" id="IPR007379">
    <property type="entry name" value="Tim44-like_dom"/>
</dbReference>
<dbReference type="GO" id="GO:0030150">
    <property type="term" value="P:protein import into mitochondrial matrix"/>
    <property type="evidence" value="ECO:0007669"/>
    <property type="project" value="TreeGrafter"/>
</dbReference>
<dbReference type="AlphaFoldDB" id="A0A1Y2D447"/>
<comment type="similarity">
    <text evidence="2">Belongs to the Tim44 family.</text>
</comment>
<keyword evidence="4" id="KW-0809">Transit peptide</keyword>
<dbReference type="EMBL" id="MCOG01000089">
    <property type="protein sequence ID" value="ORY54069.1"/>
    <property type="molecule type" value="Genomic_DNA"/>
</dbReference>
<comment type="subcellular location">
    <subcellularLocation>
        <location evidence="1">Mitochondrion inner membrane</location>
    </subcellularLocation>
</comment>
<feature type="domain" description="Tim44-like" evidence="7">
    <location>
        <begin position="248"/>
        <end position="404"/>
    </location>
</feature>
<dbReference type="Gene3D" id="3.10.450.240">
    <property type="match status" value="1"/>
</dbReference>
<organism evidence="8 9">
    <name type="scientific">Neocallimastix californiae</name>
    <dbReference type="NCBI Taxonomy" id="1754190"/>
    <lineage>
        <taxon>Eukaryota</taxon>
        <taxon>Fungi</taxon>
        <taxon>Fungi incertae sedis</taxon>
        <taxon>Chytridiomycota</taxon>
        <taxon>Chytridiomycota incertae sedis</taxon>
        <taxon>Neocallimastigomycetes</taxon>
        <taxon>Neocallimastigales</taxon>
        <taxon>Neocallimastigaceae</taxon>
        <taxon>Neocallimastix</taxon>
    </lineage>
</organism>
<dbReference type="InterPro" id="IPR039544">
    <property type="entry name" value="Tim44-like"/>
</dbReference>
<evidence type="ECO:0000256" key="6">
    <source>
        <dbReference type="ARBA" id="ARBA00023136"/>
    </source>
</evidence>
<keyword evidence="6" id="KW-0472">Membrane</keyword>
<evidence type="ECO:0000313" key="9">
    <source>
        <dbReference type="Proteomes" id="UP000193920"/>
    </source>
</evidence>
<dbReference type="STRING" id="1754190.A0A1Y2D447"/>
<keyword evidence="5" id="KW-0496">Mitochondrion</keyword>
<dbReference type="SUPFAM" id="SSF54427">
    <property type="entry name" value="NTF2-like"/>
    <property type="match status" value="1"/>
</dbReference>
<evidence type="ECO:0000256" key="4">
    <source>
        <dbReference type="ARBA" id="ARBA00022946"/>
    </source>
</evidence>
<keyword evidence="9" id="KW-1185">Reference proteome</keyword>
<dbReference type="OrthoDB" id="10265990at2759"/>
<comment type="caution">
    <text evidence="8">The sequence shown here is derived from an EMBL/GenBank/DDBJ whole genome shotgun (WGS) entry which is preliminary data.</text>
</comment>
<dbReference type="GO" id="GO:0051087">
    <property type="term" value="F:protein-folding chaperone binding"/>
    <property type="evidence" value="ECO:0007669"/>
    <property type="project" value="TreeGrafter"/>
</dbReference>
<dbReference type="PANTHER" id="PTHR10721:SF1">
    <property type="entry name" value="MITOCHONDRIAL IMPORT INNER MEMBRANE TRANSLOCASE SUBUNIT TIM44"/>
    <property type="match status" value="1"/>
</dbReference>
<gene>
    <name evidence="8" type="ORF">LY90DRAFT_670283</name>
</gene>
<dbReference type="SMART" id="SM00978">
    <property type="entry name" value="Tim44"/>
    <property type="match status" value="1"/>
</dbReference>
<sequence length="411" mass="47160">MLSTTSVLRVNKNLTNTLIINGITNYQRRNVNVFAEFGNSLKRQSKENKEFRESVDYFSKKADVISKTAPVRIVKSATNKTKVKIQNTKKNVVSYIESDSVQQKCKKMQRNCEHFGNTILKISHPFVHNPITRTVHNISNIITSTSTTARYNEFLTKDEREILFKKKLATQKFSKVKYMESNENAGSSLVLYKMPFFKRLSYNFKNNSTFAQKYNNFKNYLDDQDGPLMDSFRNIASKLQGMFEESEMSKTVKRFSSVHPGFSIEKFIKDCQMLYLPEVLEAYLKGDSETLKKWCGEVTYNVLNAGLEAQKAQGLSTRCELIELRNLELNSAKFLENDTPVLVLSFNTQEILAFSDKDGKVVVGKEDNIQHCIYAVVFSKSQFVDPKRKIDPRTEGWIIIDLAKQQSSSGF</sequence>
<evidence type="ECO:0000256" key="2">
    <source>
        <dbReference type="ARBA" id="ARBA00009597"/>
    </source>
</evidence>
<dbReference type="Proteomes" id="UP000193920">
    <property type="component" value="Unassembled WGS sequence"/>
</dbReference>
<proteinExistence type="inferred from homology"/>
<keyword evidence="3" id="KW-0999">Mitochondrion inner membrane</keyword>
<evidence type="ECO:0000259" key="7">
    <source>
        <dbReference type="SMART" id="SM00978"/>
    </source>
</evidence>
<dbReference type="Pfam" id="PF04280">
    <property type="entry name" value="Tim44"/>
    <property type="match status" value="1"/>
</dbReference>
<name>A0A1Y2D447_9FUNG</name>